<dbReference type="GO" id="GO:0008233">
    <property type="term" value="F:peptidase activity"/>
    <property type="evidence" value="ECO:0007669"/>
    <property type="project" value="UniProtKB-KW"/>
</dbReference>
<dbReference type="GO" id="GO:0106300">
    <property type="term" value="P:protein-DNA covalent cross-linking repair"/>
    <property type="evidence" value="ECO:0007669"/>
    <property type="project" value="InterPro"/>
</dbReference>
<dbReference type="KEGG" id="azm:DM194_04775"/>
<evidence type="ECO:0000256" key="6">
    <source>
        <dbReference type="ARBA" id="ARBA00023125"/>
    </source>
</evidence>
<reference evidence="10 11" key="1">
    <citation type="journal article" date="2019" name="Int. J. Syst. Evol. Microbiol.">
        <title>Azospirillum ramasamyi sp. nov., a novel diazotrophic bacterium isolated from fermented bovine products.</title>
        <authorList>
            <person name="Anandham R."/>
            <person name="Heo J."/>
            <person name="Krishnamoorthy R."/>
            <person name="SenthilKumar M."/>
            <person name="Gopal N.O."/>
            <person name="Kim S.J."/>
            <person name="Kwon S.W."/>
        </authorList>
    </citation>
    <scope>NUCLEOTIDE SEQUENCE [LARGE SCALE GENOMIC DNA]</scope>
    <source>
        <strain evidence="10 11">M2T2B2</strain>
    </source>
</reference>
<feature type="region of interest" description="Disordered" evidence="9">
    <location>
        <begin position="215"/>
        <end position="252"/>
    </location>
</feature>
<name>A0A2U9S6S9_9PROT</name>
<proteinExistence type="inferred from homology"/>
<dbReference type="Gene3D" id="3.90.1680.10">
    <property type="entry name" value="SOS response associated peptidase-like"/>
    <property type="match status" value="1"/>
</dbReference>
<dbReference type="GO" id="GO:0006508">
    <property type="term" value="P:proteolysis"/>
    <property type="evidence" value="ECO:0007669"/>
    <property type="project" value="UniProtKB-KW"/>
</dbReference>
<dbReference type="SUPFAM" id="SSF143081">
    <property type="entry name" value="BB1717-like"/>
    <property type="match status" value="1"/>
</dbReference>
<gene>
    <name evidence="10" type="ORF">DM194_04775</name>
</gene>
<evidence type="ECO:0000256" key="7">
    <source>
        <dbReference type="ARBA" id="ARBA00023239"/>
    </source>
</evidence>
<accession>A0A2U9S6S9</accession>
<protein>
    <recommendedName>
        <fullName evidence="8">Abasic site processing protein</fullName>
        <ecNumber evidence="8">3.4.-.-</ecNumber>
    </recommendedName>
</protein>
<evidence type="ECO:0000256" key="4">
    <source>
        <dbReference type="ARBA" id="ARBA00022801"/>
    </source>
</evidence>
<keyword evidence="6" id="KW-0238">DNA-binding</keyword>
<feature type="compositionally biased region" description="Basic and acidic residues" evidence="9">
    <location>
        <begin position="242"/>
        <end position="252"/>
    </location>
</feature>
<dbReference type="GO" id="GO:0016829">
    <property type="term" value="F:lyase activity"/>
    <property type="evidence" value="ECO:0007669"/>
    <property type="project" value="UniProtKB-KW"/>
</dbReference>
<dbReference type="EC" id="3.4.-.-" evidence="8"/>
<dbReference type="Pfam" id="PF02586">
    <property type="entry name" value="SRAP"/>
    <property type="match status" value="1"/>
</dbReference>
<dbReference type="InterPro" id="IPR036590">
    <property type="entry name" value="SRAP-like"/>
</dbReference>
<dbReference type="EMBL" id="CP029829">
    <property type="protein sequence ID" value="AWU93628.1"/>
    <property type="molecule type" value="Genomic_DNA"/>
</dbReference>
<dbReference type="InterPro" id="IPR003738">
    <property type="entry name" value="SRAP"/>
</dbReference>
<evidence type="ECO:0000313" key="11">
    <source>
        <dbReference type="Proteomes" id="UP000249605"/>
    </source>
</evidence>
<keyword evidence="3" id="KW-0227">DNA damage</keyword>
<keyword evidence="4 8" id="KW-0378">Hydrolase</keyword>
<dbReference type="PANTHER" id="PTHR13604">
    <property type="entry name" value="DC12-RELATED"/>
    <property type="match status" value="1"/>
</dbReference>
<evidence type="ECO:0000313" key="10">
    <source>
        <dbReference type="EMBL" id="AWU93628.1"/>
    </source>
</evidence>
<dbReference type="AlphaFoldDB" id="A0A2U9S6S9"/>
<keyword evidence="11" id="KW-1185">Reference proteome</keyword>
<dbReference type="RefSeq" id="WP_111066168.1">
    <property type="nucleotide sequence ID" value="NZ_CP029829.1"/>
</dbReference>
<evidence type="ECO:0000256" key="3">
    <source>
        <dbReference type="ARBA" id="ARBA00022763"/>
    </source>
</evidence>
<evidence type="ECO:0000256" key="1">
    <source>
        <dbReference type="ARBA" id="ARBA00008136"/>
    </source>
</evidence>
<comment type="similarity">
    <text evidence="1 8">Belongs to the SOS response-associated peptidase family.</text>
</comment>
<dbReference type="PANTHER" id="PTHR13604:SF0">
    <property type="entry name" value="ABASIC SITE PROCESSING PROTEIN HMCES"/>
    <property type="match status" value="1"/>
</dbReference>
<organism evidence="10 11">
    <name type="scientific">Azospirillum ramasamyi</name>
    <dbReference type="NCBI Taxonomy" id="682998"/>
    <lineage>
        <taxon>Bacteria</taxon>
        <taxon>Pseudomonadati</taxon>
        <taxon>Pseudomonadota</taxon>
        <taxon>Alphaproteobacteria</taxon>
        <taxon>Rhodospirillales</taxon>
        <taxon>Azospirillaceae</taxon>
        <taxon>Azospirillum</taxon>
    </lineage>
</organism>
<keyword evidence="2 8" id="KW-0645">Protease</keyword>
<sequence>MLLTTPVSEVQRLFGVPERPNLMPRWNIAPTQDIPVIRRDEDGRHLAMVRWGLVPPWADDPSIGGRMINARGESVADKPAFRDAFRKRRCLIPLDGFYEWTSVEEGAKPRKQGHVIRRRDRGLFALAGLWERWRGPKGAAPLDPPLETATVVTTATNATLSFLHDRMPVVLDPADWDAWLDPATPLPVVEGLIRSAPDDWLDVVPVGPRVNSVRNDDCSCLDPPEVAAADTEKPATGKPAKAKPDDKQPSLF</sequence>
<evidence type="ECO:0000256" key="2">
    <source>
        <dbReference type="ARBA" id="ARBA00022670"/>
    </source>
</evidence>
<keyword evidence="7" id="KW-0456">Lyase</keyword>
<keyword evidence="5" id="KW-0190">Covalent protein-DNA linkage</keyword>
<dbReference type="Proteomes" id="UP000249605">
    <property type="component" value="Chromosome"/>
</dbReference>
<evidence type="ECO:0000256" key="9">
    <source>
        <dbReference type="SAM" id="MobiDB-lite"/>
    </source>
</evidence>
<dbReference type="GO" id="GO:0003697">
    <property type="term" value="F:single-stranded DNA binding"/>
    <property type="evidence" value="ECO:0007669"/>
    <property type="project" value="InterPro"/>
</dbReference>
<evidence type="ECO:0000256" key="5">
    <source>
        <dbReference type="ARBA" id="ARBA00023124"/>
    </source>
</evidence>
<dbReference type="OrthoDB" id="9782620at2"/>
<evidence type="ECO:0000256" key="8">
    <source>
        <dbReference type="RuleBase" id="RU364100"/>
    </source>
</evidence>